<accession>J2ICY1</accession>
<comment type="caution">
    <text evidence="4">The sequence shown here is derived from an EMBL/GenBank/DDBJ whole genome shotgun (WGS) entry which is preliminary data.</text>
</comment>
<feature type="chain" id="PRO_5003748776" evidence="3">
    <location>
        <begin position="19"/>
        <end position="381"/>
    </location>
</feature>
<dbReference type="GO" id="GO:0016788">
    <property type="term" value="F:hydrolase activity, acting on ester bonds"/>
    <property type="evidence" value="ECO:0007669"/>
    <property type="project" value="TreeGrafter"/>
</dbReference>
<keyword evidence="2 4" id="KW-0378">Hydrolase</keyword>
<organism evidence="4 5">
    <name type="scientific">Alishewanella aestuarii B11</name>
    <dbReference type="NCBI Taxonomy" id="1197174"/>
    <lineage>
        <taxon>Bacteria</taxon>
        <taxon>Pseudomonadati</taxon>
        <taxon>Pseudomonadota</taxon>
        <taxon>Gammaproteobacteria</taxon>
        <taxon>Alteromonadales</taxon>
        <taxon>Alteromonadaceae</taxon>
        <taxon>Alishewanella</taxon>
    </lineage>
</organism>
<dbReference type="PANTHER" id="PTHR40841:SF2">
    <property type="entry name" value="SIDEROPHORE-DEGRADING ESTERASE (EUROFUNG)"/>
    <property type="match status" value="1"/>
</dbReference>
<reference evidence="4 5" key="1">
    <citation type="journal article" date="2012" name="J. Bacteriol.">
        <title>Genome Sequence of Pectin-Degrading Alishewanella aestuarii Strain B11T, Isolated from Tidal Flat Sediment.</title>
        <authorList>
            <person name="Jung J."/>
            <person name="Choi S."/>
            <person name="Chun J."/>
            <person name="Park W."/>
        </authorList>
    </citation>
    <scope>NUCLEOTIDE SEQUENCE [LARGE SCALE GENOMIC DNA]</scope>
    <source>
        <strain evidence="4 5">B11</strain>
    </source>
</reference>
<evidence type="ECO:0000313" key="5">
    <source>
        <dbReference type="Proteomes" id="UP000012043"/>
    </source>
</evidence>
<dbReference type="Gene3D" id="3.40.50.1820">
    <property type="entry name" value="alpha/beta hydrolase"/>
    <property type="match status" value="1"/>
</dbReference>
<dbReference type="SUPFAM" id="SSF53474">
    <property type="entry name" value="alpha/beta-Hydrolases"/>
    <property type="match status" value="1"/>
</dbReference>
<dbReference type="AlphaFoldDB" id="J2ICY1"/>
<evidence type="ECO:0000256" key="3">
    <source>
        <dbReference type="SAM" id="SignalP"/>
    </source>
</evidence>
<dbReference type="InterPro" id="IPR000801">
    <property type="entry name" value="Esterase-like"/>
</dbReference>
<evidence type="ECO:0000313" key="4">
    <source>
        <dbReference type="EMBL" id="EJI85007.1"/>
    </source>
</evidence>
<dbReference type="EMBL" id="ALAB01000027">
    <property type="protein sequence ID" value="EJI85007.1"/>
    <property type="molecule type" value="Genomic_DNA"/>
</dbReference>
<protein>
    <submittedName>
        <fullName evidence="4">Alpha/beta hydrolase</fullName>
    </submittedName>
</protein>
<keyword evidence="3" id="KW-0732">Signal</keyword>
<comment type="similarity">
    <text evidence="1">Belongs to the esterase D family.</text>
</comment>
<name>J2ICY1_9ALTE</name>
<feature type="signal peptide" evidence="3">
    <location>
        <begin position="1"/>
        <end position="18"/>
    </location>
</feature>
<dbReference type="Proteomes" id="UP000012043">
    <property type="component" value="Unassembled WGS sequence"/>
</dbReference>
<proteinExistence type="inferred from homology"/>
<dbReference type="RefSeq" id="WP_008608956.1">
    <property type="nucleotide sequence ID" value="NZ_ALAB01000027.1"/>
</dbReference>
<dbReference type="PANTHER" id="PTHR40841">
    <property type="entry name" value="SIDEROPHORE TRIACETYLFUSARININE C ESTERASE"/>
    <property type="match status" value="1"/>
</dbReference>
<keyword evidence="5" id="KW-1185">Reference proteome</keyword>
<dbReference type="InterPro" id="IPR052558">
    <property type="entry name" value="Siderophore_Hydrolase_D"/>
</dbReference>
<dbReference type="Pfam" id="PF00756">
    <property type="entry name" value="Esterase"/>
    <property type="match status" value="1"/>
</dbReference>
<evidence type="ECO:0000256" key="1">
    <source>
        <dbReference type="ARBA" id="ARBA00005622"/>
    </source>
</evidence>
<dbReference type="PATRIC" id="fig|1197174.4.peg.2065"/>
<gene>
    <name evidence="4" type="ORF">AEST_21090</name>
</gene>
<evidence type="ECO:0000256" key="2">
    <source>
        <dbReference type="ARBA" id="ARBA00022801"/>
    </source>
</evidence>
<sequence length="381" mass="42488">MKSILLVLVFLLSSPAFAQYQRLTINSELLGEDVTVQISLPETYHHSDNFLYPVLVVLDGSTQFNHSAASVNFYSTYAVIPEMIVVGVSLKNRLMFYTQTEPEAFAGRAGKADILTRFLQDELLNLLNAQYRVAPYYVIAGHSLSGLYTSHLAVKGHSKFNAVISISPSLWWDEAVIVADYKKNHTTSIAKPMRWFISMASEPNEMPEAFERMLLALKHHSKSGLYHSYARFPDETHDSTPLIGLAKGLRAIFSGWNAVPGVDVMPMSALTTFYENKTKEFGYKFPLSVHQFNVYGLKAAYEDKPAWGIEILAKGTEAFPDSEILWDSLATAYSLNKNLPAALIASERALDLAIANDSIFIDEIKAQNSGLKAEKMKIDKN</sequence>
<dbReference type="InterPro" id="IPR029058">
    <property type="entry name" value="AB_hydrolase_fold"/>
</dbReference>